<feature type="compositionally biased region" description="Polar residues" evidence="1">
    <location>
        <begin position="130"/>
        <end position="147"/>
    </location>
</feature>
<dbReference type="GO" id="GO:0003677">
    <property type="term" value="F:DNA binding"/>
    <property type="evidence" value="ECO:0007669"/>
    <property type="project" value="InterPro"/>
</dbReference>
<feature type="compositionally biased region" description="Polar residues" evidence="1">
    <location>
        <begin position="297"/>
        <end position="326"/>
    </location>
</feature>
<evidence type="ECO:0008006" key="4">
    <source>
        <dbReference type="Google" id="ProtNLM"/>
    </source>
</evidence>
<evidence type="ECO:0000313" key="3">
    <source>
        <dbReference type="Proteomes" id="UP000717515"/>
    </source>
</evidence>
<dbReference type="AlphaFoldDB" id="A0A9P8A1M7"/>
<organism evidence="2 3">
    <name type="scientific">Mortierella alpina</name>
    <name type="common">Oleaginous fungus</name>
    <name type="synonym">Mortierella renispora</name>
    <dbReference type="NCBI Taxonomy" id="64518"/>
    <lineage>
        <taxon>Eukaryota</taxon>
        <taxon>Fungi</taxon>
        <taxon>Fungi incertae sedis</taxon>
        <taxon>Mucoromycota</taxon>
        <taxon>Mortierellomycotina</taxon>
        <taxon>Mortierellomycetes</taxon>
        <taxon>Mortierellales</taxon>
        <taxon>Mortierellaceae</taxon>
        <taxon>Mortierella</taxon>
    </lineage>
</organism>
<dbReference type="GO" id="GO:0005524">
    <property type="term" value="F:ATP binding"/>
    <property type="evidence" value="ECO:0007669"/>
    <property type="project" value="InterPro"/>
</dbReference>
<feature type="region of interest" description="Disordered" evidence="1">
    <location>
        <begin position="378"/>
        <end position="412"/>
    </location>
</feature>
<dbReference type="InterPro" id="IPR031327">
    <property type="entry name" value="MCM"/>
</dbReference>
<feature type="region of interest" description="Disordered" evidence="1">
    <location>
        <begin position="15"/>
        <end position="168"/>
    </location>
</feature>
<dbReference type="GO" id="GO:0000727">
    <property type="term" value="P:double-strand break repair via break-induced replication"/>
    <property type="evidence" value="ECO:0007669"/>
    <property type="project" value="TreeGrafter"/>
</dbReference>
<feature type="compositionally biased region" description="Basic residues" evidence="1">
    <location>
        <begin position="24"/>
        <end position="35"/>
    </location>
</feature>
<dbReference type="GO" id="GO:0017116">
    <property type="term" value="F:single-stranded DNA helicase activity"/>
    <property type="evidence" value="ECO:0007669"/>
    <property type="project" value="TreeGrafter"/>
</dbReference>
<sequence length="1170" mass="128633">MEQEQAEEALRASLSTLLATGPRPRFRQRHHRPRKIYTVDSRSQRSSPLMPASPTHVYYSTNSSPHLRPSNPESILGDLSPHYFHGSITPSSRDYDSASSDSEAGRQKKGYRRGILSTGQPTRDHYYEIESTTLNSSDPPFSGSTTPLSPPHLQKMSSPPDPVANKMLQGPSSLLATRYVSWSVKAQSILDHATKESALKSGDGHSSTSSSRSSSPHSSPSTSGASTPSRVRRKRCSIPEPHQGFFSRALDQRSLASHVSVSRVGMGGTLCPPMHVGLRTGMLIRGSSPLRPTCAAPSQCSPGSSTRQYSFKSTSGTPGILTNRSENIGRDDKDSLCGVDDKENKRWYGQEIGLNLWQTTLGAAALLGTGFGSGMVKKVHNSSPSMRPPMESPEPSLVPESQDQSLNGDSGYSSLFDAEVPSLVSRSSTAVRSSLESSLASLRQKFTCTHSLATTARKRFDQTRNHPDRIHPADEHILPPDPEQLPLQEVVKLYIEQHHLSSIRRAMAESVVNKLKARATISRYVVQLSVDPQELLQEMLGEENMLLSEQVRIQIRVMYLPSAFRECHLRSISSALEISREDIAEEQDAYSGFLTLTGKVSKTFLAEHVIYSQTFICTNPKCNNRNCLHFTPSATRNRVIKRTEEEGFMETGSNATLLPIDLVCSHCNMKMPESVIDRVYSEQQRILLDCLNSASAEGCFVNQIGAILKDDLVNKVALGESVQLLGTLSRSVVQKTEGMYLHGIQVEVNNVLKVSDPLDTRLPDSIESILRSNMSSWNTSQAIVDLLDYISPKDTYRKLKLALLLSAVSIEDQDCTPGEETGYAQIRRSVHVLVINNCHDKQVPSLMASLAQSRSNVYWSHGSDVSRQPLYTIQQTNKASAGCIDAAVLCAARKGILLLDLDLLDKKSRQRLSACMDRDDIYVQHEDMKVTMDVRCCSWSLYTSAISSSPAMSIDCALPGVANAKPADAVPLVELFDLVIAQGESNAASDISQAIAAHTMHRHMTDHSDIVGTLLSRKEFSSYIRSASNIQVSFSIKCEDLLNAYFQVMRKKGSVLDTNEFSSVAVMSTLLNLAACHAKLCFREVSDAGDALVSIMMVEETMAARFDGKDNISLLYGAHWSPDSVSSTIFGQEELTVPVAGLQVHGTNVRRIELPDSYHTHQQPIHGHRD</sequence>
<dbReference type="PANTHER" id="PTHR11630">
    <property type="entry name" value="DNA REPLICATION LICENSING FACTOR MCM FAMILY MEMBER"/>
    <property type="match status" value="1"/>
</dbReference>
<evidence type="ECO:0000256" key="1">
    <source>
        <dbReference type="SAM" id="MobiDB-lite"/>
    </source>
</evidence>
<feature type="compositionally biased region" description="Polar residues" evidence="1">
    <location>
        <begin position="399"/>
        <end position="412"/>
    </location>
</feature>
<dbReference type="GO" id="GO:0005634">
    <property type="term" value="C:nucleus"/>
    <property type="evidence" value="ECO:0007669"/>
    <property type="project" value="TreeGrafter"/>
</dbReference>
<reference evidence="2" key="1">
    <citation type="submission" date="2021-07" db="EMBL/GenBank/DDBJ databases">
        <title>Draft genome of Mortierella alpina, strain LL118, isolated from an aspen leaf litter sample.</title>
        <authorList>
            <person name="Yang S."/>
            <person name="Vinatzer B.A."/>
        </authorList>
    </citation>
    <scope>NUCLEOTIDE SEQUENCE</scope>
    <source>
        <strain evidence="2">LL118</strain>
    </source>
</reference>
<dbReference type="Gene3D" id="3.40.50.300">
    <property type="entry name" value="P-loop containing nucleotide triphosphate hydrolases"/>
    <property type="match status" value="1"/>
</dbReference>
<evidence type="ECO:0000313" key="2">
    <source>
        <dbReference type="EMBL" id="KAG9322683.1"/>
    </source>
</evidence>
<accession>A0A9P8A1M7</accession>
<feature type="region of interest" description="Disordered" evidence="1">
    <location>
        <begin position="297"/>
        <end position="335"/>
    </location>
</feature>
<feature type="compositionally biased region" description="Low complexity" evidence="1">
    <location>
        <begin position="204"/>
        <end position="229"/>
    </location>
</feature>
<gene>
    <name evidence="2" type="ORF">KVV02_008260</name>
</gene>
<name>A0A9P8A1M7_MORAP</name>
<feature type="region of interest" description="Disordered" evidence="1">
    <location>
        <begin position="195"/>
        <end position="244"/>
    </location>
</feature>
<dbReference type="EMBL" id="JAIFTL010000134">
    <property type="protein sequence ID" value="KAG9322683.1"/>
    <property type="molecule type" value="Genomic_DNA"/>
</dbReference>
<dbReference type="InterPro" id="IPR027417">
    <property type="entry name" value="P-loop_NTPase"/>
</dbReference>
<dbReference type="PANTHER" id="PTHR11630:SF75">
    <property type="entry name" value="MINICHROMOSOME MAINTENANCE DOMAIN-CONTAINING PROTEIN 2"/>
    <property type="match status" value="1"/>
</dbReference>
<protein>
    <recommendedName>
        <fullName evidence="4">MCM domain-containing protein</fullName>
    </recommendedName>
</protein>
<dbReference type="Proteomes" id="UP000717515">
    <property type="component" value="Unassembled WGS sequence"/>
</dbReference>
<comment type="caution">
    <text evidence="2">The sequence shown here is derived from an EMBL/GenBank/DDBJ whole genome shotgun (WGS) entry which is preliminary data.</text>
</comment>
<proteinExistence type="predicted"/>